<keyword evidence="2" id="KW-1185">Reference proteome</keyword>
<reference evidence="1 2" key="1">
    <citation type="submission" date="2021-06" db="EMBL/GenBank/DDBJ databases">
        <authorList>
            <person name="Kallberg Y."/>
            <person name="Tangrot J."/>
            <person name="Rosling A."/>
        </authorList>
    </citation>
    <scope>NUCLEOTIDE SEQUENCE [LARGE SCALE GENOMIC DNA]</scope>
    <source>
        <strain evidence="1 2">120-4 pot B 10/14</strain>
    </source>
</reference>
<accession>A0ABN7VWE4</accession>
<proteinExistence type="predicted"/>
<evidence type="ECO:0000313" key="1">
    <source>
        <dbReference type="EMBL" id="CAG8803600.1"/>
    </source>
</evidence>
<name>A0ABN7VWE4_GIGMA</name>
<dbReference type="EMBL" id="CAJVQB010024209">
    <property type="protein sequence ID" value="CAG8803600.1"/>
    <property type="molecule type" value="Genomic_DNA"/>
</dbReference>
<organism evidence="1 2">
    <name type="scientific">Gigaspora margarita</name>
    <dbReference type="NCBI Taxonomy" id="4874"/>
    <lineage>
        <taxon>Eukaryota</taxon>
        <taxon>Fungi</taxon>
        <taxon>Fungi incertae sedis</taxon>
        <taxon>Mucoromycota</taxon>
        <taxon>Glomeromycotina</taxon>
        <taxon>Glomeromycetes</taxon>
        <taxon>Diversisporales</taxon>
        <taxon>Gigasporaceae</taxon>
        <taxon>Gigaspora</taxon>
    </lineage>
</organism>
<sequence>HCEYLWSLKDLLAQSHTANLNAEELDKIIEIIGNEKFSTVVLNAGSNVQMQENYFSKI</sequence>
<feature type="non-terminal residue" evidence="1">
    <location>
        <position position="1"/>
    </location>
</feature>
<comment type="caution">
    <text evidence="1">The sequence shown here is derived from an EMBL/GenBank/DDBJ whole genome shotgun (WGS) entry which is preliminary data.</text>
</comment>
<protein>
    <submittedName>
        <fullName evidence="1">17506_t:CDS:1</fullName>
    </submittedName>
</protein>
<dbReference type="Proteomes" id="UP000789901">
    <property type="component" value="Unassembled WGS sequence"/>
</dbReference>
<evidence type="ECO:0000313" key="2">
    <source>
        <dbReference type="Proteomes" id="UP000789901"/>
    </source>
</evidence>
<gene>
    <name evidence="1" type="ORF">GMARGA_LOCUS23684</name>
</gene>